<dbReference type="Proteomes" id="UP000019462">
    <property type="component" value="Unassembled WGS sequence"/>
</dbReference>
<dbReference type="InterPro" id="IPR007014">
    <property type="entry name" value="FUN14"/>
</dbReference>
<comment type="similarity">
    <text evidence="2">Belongs to the FUN14 family.</text>
</comment>
<evidence type="ECO:0000256" key="4">
    <source>
        <dbReference type="ARBA" id="ARBA00022989"/>
    </source>
</evidence>
<dbReference type="GO" id="GO:0016020">
    <property type="term" value="C:membrane"/>
    <property type="evidence" value="ECO:0007669"/>
    <property type="project" value="UniProtKB-SubCell"/>
</dbReference>
<dbReference type="HOGENOM" id="CLU_475762_0_0_1"/>
<comment type="caution">
    <text evidence="7">The sequence shown here is derived from an EMBL/GenBank/DDBJ whole genome shotgun (WGS) entry which is preliminary data.</text>
</comment>
<name>W3VMI5_MOEAP</name>
<keyword evidence="4" id="KW-1133">Transmembrane helix</keyword>
<gene>
    <name evidence="7" type="ORF">PaG_02501</name>
</gene>
<dbReference type="Pfam" id="PF04930">
    <property type="entry name" value="FUN14"/>
    <property type="match status" value="1"/>
</dbReference>
<evidence type="ECO:0000256" key="1">
    <source>
        <dbReference type="ARBA" id="ARBA00004370"/>
    </source>
</evidence>
<feature type="region of interest" description="Disordered" evidence="6">
    <location>
        <begin position="47"/>
        <end position="77"/>
    </location>
</feature>
<keyword evidence="5" id="KW-0472">Membrane</keyword>
<reference evidence="7 8" key="1">
    <citation type="journal article" date="2014" name="Genome Announc.">
        <title>Genome sequence of the basidiomycetous fungus Pseudozyma aphidis DSM70725, an efficient producer of biosurfactant mannosylerythritol lipids.</title>
        <authorList>
            <person name="Lorenz S."/>
            <person name="Guenther M."/>
            <person name="Grumaz C."/>
            <person name="Rupp S."/>
            <person name="Zibek S."/>
            <person name="Sohn K."/>
        </authorList>
    </citation>
    <scope>NUCLEOTIDE SEQUENCE [LARGE SCALE GENOMIC DNA]</scope>
    <source>
        <strain evidence="8">ATCC 32657 / CBS 517.83 / DSM 70725 / JCM 10318 / NBRC 10182 / NRRL Y-7954 / St-0401</strain>
    </source>
</reference>
<dbReference type="OrthoDB" id="163794at2759"/>
<dbReference type="EMBL" id="AWNI01000009">
    <property type="protein sequence ID" value="ETS62759.1"/>
    <property type="molecule type" value="Genomic_DNA"/>
</dbReference>
<keyword evidence="8" id="KW-1185">Reference proteome</keyword>
<keyword evidence="3" id="KW-0812">Transmembrane</keyword>
<comment type="subcellular location">
    <subcellularLocation>
        <location evidence="1">Membrane</location>
    </subcellularLocation>
</comment>
<evidence type="ECO:0000313" key="8">
    <source>
        <dbReference type="Proteomes" id="UP000019462"/>
    </source>
</evidence>
<evidence type="ECO:0000256" key="2">
    <source>
        <dbReference type="ARBA" id="ARBA00009160"/>
    </source>
</evidence>
<dbReference type="PANTHER" id="PTHR21346">
    <property type="entry name" value="FUN14 DOMAIN CONTAINING"/>
    <property type="match status" value="1"/>
</dbReference>
<protein>
    <submittedName>
        <fullName evidence="7">Uncharacterized protein</fullName>
    </submittedName>
</protein>
<evidence type="ECO:0000313" key="7">
    <source>
        <dbReference type="EMBL" id="ETS62759.1"/>
    </source>
</evidence>
<evidence type="ECO:0000256" key="5">
    <source>
        <dbReference type="ARBA" id="ARBA00023136"/>
    </source>
</evidence>
<feature type="region of interest" description="Disordered" evidence="6">
    <location>
        <begin position="1"/>
        <end position="27"/>
    </location>
</feature>
<proteinExistence type="inferred from homology"/>
<organism evidence="7 8">
    <name type="scientific">Moesziomyces aphidis</name>
    <name type="common">Pseudozyma aphidis</name>
    <dbReference type="NCBI Taxonomy" id="84754"/>
    <lineage>
        <taxon>Eukaryota</taxon>
        <taxon>Fungi</taxon>
        <taxon>Dikarya</taxon>
        <taxon>Basidiomycota</taxon>
        <taxon>Ustilaginomycotina</taxon>
        <taxon>Ustilaginomycetes</taxon>
        <taxon>Ustilaginales</taxon>
        <taxon>Ustilaginaceae</taxon>
        <taxon>Moesziomyces</taxon>
    </lineage>
</organism>
<dbReference type="AlphaFoldDB" id="W3VMI5"/>
<dbReference type="PANTHER" id="PTHR21346:SF10">
    <property type="entry name" value="TRANSMEMBRANE PROTEIN"/>
    <property type="match status" value="1"/>
</dbReference>
<accession>W3VMI5</accession>
<feature type="compositionally biased region" description="Polar residues" evidence="6">
    <location>
        <begin position="1"/>
        <end position="18"/>
    </location>
</feature>
<evidence type="ECO:0000256" key="6">
    <source>
        <dbReference type="SAM" id="MobiDB-lite"/>
    </source>
</evidence>
<sequence>MSNSATIDRNQEVTQRVSGQWRCQDERESPGLDLLPLRFVSTTMLPTGRSSMSERASRDTGRVGAKQHPTASAKHVWAASRPAVPHAPADGMSAPLVPDQGLARGSLAIQVNRWLAHHGISDPCLGVNFPIPRGRGRFVDVHVVASSMEVLAQAPLIFRGARLERHLVGLALYPSIMVVEVTGSSIADTGIAQQLADVLAPFAQVHDIWLEERSHGQDVSIRKSKMIALVETALSERGYRDWDKVTAIPGWAVLNGRECRLDYVGRLEWCTFCRSEAASFHTLETCLKVPDEMWQSLHHEAEYTNTAALGASPSSPTTTTPSTVHFPGAKHLQIMSAFPMLRTVPQACRTISMAEARVGLRTSMPQQVRTYYGKRIDPRMRLDKAARRGPRVAEASAPTSGSTVRMGLMLGGGSLIAAAGLSAFGSQRVQCESARPYASAPVSVETSGDTTTVSTQPESMVNVYQLSFGTICGVCAGVFIKKGLKLIAFLLGGCYVLLQYLNGQRLISVNWNAINSRYDKLVNSAAGPQAVNARGYSGSKLQRIWANFTNFLTADFQPRATFLAGLLLGLRLG</sequence>
<evidence type="ECO:0000256" key="3">
    <source>
        <dbReference type="ARBA" id="ARBA00022692"/>
    </source>
</evidence>